<dbReference type="EMBL" id="RQTK01000028">
    <property type="protein sequence ID" value="RUS90616.1"/>
    <property type="molecule type" value="Genomic_DNA"/>
</dbReference>
<proteinExistence type="predicted"/>
<comment type="caution">
    <text evidence="1">The sequence shown here is derived from an EMBL/GenBank/DDBJ whole genome shotgun (WGS) entry which is preliminary data.</text>
</comment>
<evidence type="ECO:0000313" key="2">
    <source>
        <dbReference type="Proteomes" id="UP000271974"/>
    </source>
</evidence>
<dbReference type="AlphaFoldDB" id="A0A3S1A4R7"/>
<organism evidence="1 2">
    <name type="scientific">Elysia chlorotica</name>
    <name type="common">Eastern emerald elysia</name>
    <name type="synonym">Sea slug</name>
    <dbReference type="NCBI Taxonomy" id="188477"/>
    <lineage>
        <taxon>Eukaryota</taxon>
        <taxon>Metazoa</taxon>
        <taxon>Spiralia</taxon>
        <taxon>Lophotrochozoa</taxon>
        <taxon>Mollusca</taxon>
        <taxon>Gastropoda</taxon>
        <taxon>Heterobranchia</taxon>
        <taxon>Euthyneura</taxon>
        <taxon>Panpulmonata</taxon>
        <taxon>Sacoglossa</taxon>
        <taxon>Placobranchoidea</taxon>
        <taxon>Plakobranchidae</taxon>
        <taxon>Elysia</taxon>
    </lineage>
</organism>
<sequence>HRFAFHPFCSKRTGCNSGSTTKCFKLRINYLPIIINFQDQSYTYTKLYLQLHDITTCRGSYKTSSNIFIIFIKRSNISGIFVMINHL</sequence>
<name>A0A3S1A4R7_ELYCH</name>
<accession>A0A3S1A4R7</accession>
<reference evidence="1 2" key="1">
    <citation type="submission" date="2019-01" db="EMBL/GenBank/DDBJ databases">
        <title>A draft genome assembly of the solar-powered sea slug Elysia chlorotica.</title>
        <authorList>
            <person name="Cai H."/>
            <person name="Li Q."/>
            <person name="Fang X."/>
            <person name="Li J."/>
            <person name="Curtis N.E."/>
            <person name="Altenburger A."/>
            <person name="Shibata T."/>
            <person name="Feng M."/>
            <person name="Maeda T."/>
            <person name="Schwartz J.A."/>
            <person name="Shigenobu S."/>
            <person name="Lundholm N."/>
            <person name="Nishiyama T."/>
            <person name="Yang H."/>
            <person name="Hasebe M."/>
            <person name="Li S."/>
            <person name="Pierce S.K."/>
            <person name="Wang J."/>
        </authorList>
    </citation>
    <scope>NUCLEOTIDE SEQUENCE [LARGE SCALE GENOMIC DNA]</scope>
    <source>
        <strain evidence="1">EC2010</strain>
        <tissue evidence="1">Whole organism of an adult</tissue>
    </source>
</reference>
<gene>
    <name evidence="1" type="ORF">EGW08_001613</name>
</gene>
<feature type="non-terminal residue" evidence="1">
    <location>
        <position position="1"/>
    </location>
</feature>
<evidence type="ECO:0000313" key="1">
    <source>
        <dbReference type="EMBL" id="RUS90616.1"/>
    </source>
</evidence>
<protein>
    <submittedName>
        <fullName evidence="1">Uncharacterized protein</fullName>
    </submittedName>
</protein>
<keyword evidence="2" id="KW-1185">Reference proteome</keyword>
<feature type="non-terminal residue" evidence="1">
    <location>
        <position position="87"/>
    </location>
</feature>
<dbReference type="Proteomes" id="UP000271974">
    <property type="component" value="Unassembled WGS sequence"/>
</dbReference>